<proteinExistence type="predicted"/>
<evidence type="ECO:0000313" key="3">
    <source>
        <dbReference type="Proteomes" id="UP000784880"/>
    </source>
</evidence>
<feature type="transmembrane region" description="Helical" evidence="1">
    <location>
        <begin position="36"/>
        <end position="58"/>
    </location>
</feature>
<organism evidence="2 3">
    <name type="scientific">Evansella tamaricis</name>
    <dbReference type="NCBI Taxonomy" id="2069301"/>
    <lineage>
        <taxon>Bacteria</taxon>
        <taxon>Bacillati</taxon>
        <taxon>Bacillota</taxon>
        <taxon>Bacilli</taxon>
        <taxon>Bacillales</taxon>
        <taxon>Bacillaceae</taxon>
        <taxon>Evansella</taxon>
    </lineage>
</organism>
<feature type="transmembrane region" description="Helical" evidence="1">
    <location>
        <begin position="204"/>
        <end position="222"/>
    </location>
</feature>
<protein>
    <recommendedName>
        <fullName evidence="4">Membrane protein YkvI</fullName>
    </recommendedName>
</protein>
<evidence type="ECO:0000313" key="2">
    <source>
        <dbReference type="EMBL" id="MBU9710625.1"/>
    </source>
</evidence>
<feature type="transmembrane region" description="Helical" evidence="1">
    <location>
        <begin position="175"/>
        <end position="195"/>
    </location>
</feature>
<dbReference type="EMBL" id="JAHQCS010000039">
    <property type="protein sequence ID" value="MBU9710625.1"/>
    <property type="molecule type" value="Genomic_DNA"/>
</dbReference>
<dbReference type="Proteomes" id="UP000784880">
    <property type="component" value="Unassembled WGS sequence"/>
</dbReference>
<dbReference type="PANTHER" id="PTHR37814:SF1">
    <property type="entry name" value="MEMBRANE PROTEIN"/>
    <property type="match status" value="1"/>
</dbReference>
<comment type="caution">
    <text evidence="2">The sequence shown here is derived from an EMBL/GenBank/DDBJ whole genome shotgun (WGS) entry which is preliminary data.</text>
</comment>
<dbReference type="PANTHER" id="PTHR37814">
    <property type="entry name" value="CONSERVED MEMBRANE PROTEIN"/>
    <property type="match status" value="1"/>
</dbReference>
<reference evidence="2 3" key="1">
    <citation type="submission" date="2021-06" db="EMBL/GenBank/DDBJ databases">
        <title>Bacillus sp. RD4P76, an endophyte from a halophyte.</title>
        <authorList>
            <person name="Sun J.-Q."/>
        </authorList>
    </citation>
    <scope>NUCLEOTIDE SEQUENCE [LARGE SCALE GENOMIC DNA]</scope>
    <source>
        <strain evidence="2 3">CGMCC 1.15917</strain>
    </source>
</reference>
<evidence type="ECO:0008006" key="4">
    <source>
        <dbReference type="Google" id="ProtNLM"/>
    </source>
</evidence>
<feature type="transmembrane region" description="Helical" evidence="1">
    <location>
        <begin position="315"/>
        <end position="333"/>
    </location>
</feature>
<keyword evidence="3" id="KW-1185">Reference proteome</keyword>
<accession>A0ABS6JB13</accession>
<evidence type="ECO:0000256" key="1">
    <source>
        <dbReference type="SAM" id="Phobius"/>
    </source>
</evidence>
<gene>
    <name evidence="2" type="ORF">KS419_02560</name>
</gene>
<keyword evidence="1" id="KW-0472">Membrane</keyword>
<feature type="transmembrane region" description="Helical" evidence="1">
    <location>
        <begin position="79"/>
        <end position="99"/>
    </location>
</feature>
<feature type="transmembrane region" description="Helical" evidence="1">
    <location>
        <begin position="7"/>
        <end position="24"/>
    </location>
</feature>
<name>A0ABS6JB13_9BACI</name>
<feature type="transmembrane region" description="Helical" evidence="1">
    <location>
        <begin position="137"/>
        <end position="155"/>
    </location>
</feature>
<sequence length="342" mass="38637">MIISGVKWMFLIIGTMIGAGYASGRELWEFFGTESTFGIILFSVLFFICTYVIMNISFQKESEHYKPVLKELMGHQLTRLYDAMIILYLFSVTVVMIAGGGATLEVLHIPYWYGVVILCSLLILLFIWGINGMTSMNAFIIPILIVFLVGTLTVFQWTTGFSLEIDLRNQRNWPAAFTFTALNILPLVAVIGAIGNKIKHRGEMWIASGGSAFLLGSISLLYNESLLKVSNEVMLYEIPLFAILKHYPYFMVLVMTGLLWAAIYTTAASGILGLCTRFYEYFKMPFWLLSFFLLLLMIPLTTFGFAQLISILYPLYGVLNLYILASIILHPIINRFNSSIKT</sequence>
<keyword evidence="1" id="KW-0812">Transmembrane</keyword>
<feature type="transmembrane region" description="Helical" evidence="1">
    <location>
        <begin position="286"/>
        <end position="309"/>
    </location>
</feature>
<feature type="transmembrane region" description="Helical" evidence="1">
    <location>
        <begin position="111"/>
        <end position="130"/>
    </location>
</feature>
<dbReference type="RefSeq" id="WP_217064517.1">
    <property type="nucleotide sequence ID" value="NZ_JAHQCS010000039.1"/>
</dbReference>
<feature type="transmembrane region" description="Helical" evidence="1">
    <location>
        <begin position="249"/>
        <end position="274"/>
    </location>
</feature>
<dbReference type="InterPro" id="IPR038728">
    <property type="entry name" value="YkvI-like"/>
</dbReference>
<keyword evidence="1" id="KW-1133">Transmembrane helix</keyword>